<keyword evidence="5" id="KW-0539">Nucleus</keyword>
<evidence type="ECO:0000313" key="11">
    <source>
        <dbReference type="Proteomes" id="UP000663844"/>
    </source>
</evidence>
<evidence type="ECO:0000259" key="8">
    <source>
        <dbReference type="PROSITE" id="PS50089"/>
    </source>
</evidence>
<dbReference type="GO" id="GO:0006357">
    <property type="term" value="P:regulation of transcription by RNA polymerase II"/>
    <property type="evidence" value="ECO:0007669"/>
    <property type="project" value="TreeGrafter"/>
</dbReference>
<dbReference type="GO" id="GO:0061575">
    <property type="term" value="F:cyclin-dependent protein serine/threonine kinase activator activity"/>
    <property type="evidence" value="ECO:0007669"/>
    <property type="project" value="InterPro"/>
</dbReference>
<organism evidence="10 11">
    <name type="scientific">Adineta steineri</name>
    <dbReference type="NCBI Taxonomy" id="433720"/>
    <lineage>
        <taxon>Eukaryota</taxon>
        <taxon>Metazoa</taxon>
        <taxon>Spiralia</taxon>
        <taxon>Gnathifera</taxon>
        <taxon>Rotifera</taxon>
        <taxon>Eurotatoria</taxon>
        <taxon>Bdelloidea</taxon>
        <taxon>Adinetida</taxon>
        <taxon>Adinetidae</taxon>
        <taxon>Adineta</taxon>
    </lineage>
</organism>
<dbReference type="Gene3D" id="3.30.40.10">
    <property type="entry name" value="Zinc/RING finger domain, C3HC4 (zinc finger)"/>
    <property type="match status" value="1"/>
</dbReference>
<comment type="subcellular location">
    <subcellularLocation>
        <location evidence="1">Nucleus</location>
    </subcellularLocation>
</comment>
<evidence type="ECO:0000256" key="6">
    <source>
        <dbReference type="PROSITE-ProRule" id="PRU00175"/>
    </source>
</evidence>
<dbReference type="AlphaFoldDB" id="A0A819IZ86"/>
<evidence type="ECO:0000313" key="10">
    <source>
        <dbReference type="EMBL" id="CAF3925996.1"/>
    </source>
</evidence>
<name>A0A819IZ86_9BILA</name>
<evidence type="ECO:0000256" key="5">
    <source>
        <dbReference type="ARBA" id="ARBA00023242"/>
    </source>
</evidence>
<dbReference type="Pfam" id="PF17121">
    <property type="entry name" value="zf-C3HC4_5"/>
    <property type="match status" value="1"/>
</dbReference>
<evidence type="ECO:0000256" key="4">
    <source>
        <dbReference type="ARBA" id="ARBA00022833"/>
    </source>
</evidence>
<dbReference type="Pfam" id="PF25811">
    <property type="entry name" value="CAK-anch_MAT1"/>
    <property type="match status" value="1"/>
</dbReference>
<dbReference type="InterPro" id="IPR004575">
    <property type="entry name" value="MAT1/Tfb3"/>
</dbReference>
<evidence type="ECO:0000256" key="7">
    <source>
        <dbReference type="SAM" id="Coils"/>
    </source>
</evidence>
<keyword evidence="7" id="KW-0175">Coiled coil</keyword>
<dbReference type="PANTHER" id="PTHR12683:SF13">
    <property type="entry name" value="CDK-ACTIVATING KINASE ASSEMBLY FACTOR MAT1"/>
    <property type="match status" value="1"/>
</dbReference>
<dbReference type="SUPFAM" id="SSF57850">
    <property type="entry name" value="RING/U-box"/>
    <property type="match status" value="1"/>
</dbReference>
<evidence type="ECO:0000256" key="1">
    <source>
        <dbReference type="ARBA" id="ARBA00004123"/>
    </source>
</evidence>
<keyword evidence="2" id="KW-0479">Metal-binding</keyword>
<dbReference type="InterPro" id="IPR013083">
    <property type="entry name" value="Znf_RING/FYVE/PHD"/>
</dbReference>
<protein>
    <recommendedName>
        <fullName evidence="8">RING-type domain-containing protein</fullName>
    </recommendedName>
</protein>
<dbReference type="NCBIfam" id="TIGR00570">
    <property type="entry name" value="cdk7"/>
    <property type="match status" value="1"/>
</dbReference>
<dbReference type="GO" id="GO:0005675">
    <property type="term" value="C:transcription factor TFIIH holo complex"/>
    <property type="evidence" value="ECO:0007669"/>
    <property type="project" value="InterPro"/>
</dbReference>
<dbReference type="EMBL" id="CAJOAZ010002407">
    <property type="protein sequence ID" value="CAF3925996.1"/>
    <property type="molecule type" value="Genomic_DNA"/>
</dbReference>
<feature type="coiled-coil region" evidence="7">
    <location>
        <begin position="149"/>
        <end position="181"/>
    </location>
</feature>
<dbReference type="InterPro" id="IPR015877">
    <property type="entry name" value="MAT1_centre"/>
</dbReference>
<dbReference type="PROSITE" id="PS00518">
    <property type="entry name" value="ZF_RING_1"/>
    <property type="match status" value="1"/>
</dbReference>
<dbReference type="PROSITE" id="PS50089">
    <property type="entry name" value="ZF_RING_2"/>
    <property type="match status" value="1"/>
</dbReference>
<gene>
    <name evidence="9" type="ORF">JYZ213_LOCUS43151</name>
    <name evidence="10" type="ORF">OXD698_LOCUS25297</name>
</gene>
<evidence type="ECO:0000256" key="3">
    <source>
        <dbReference type="ARBA" id="ARBA00022771"/>
    </source>
</evidence>
<proteinExistence type="predicted"/>
<dbReference type="GO" id="GO:0006289">
    <property type="term" value="P:nucleotide-excision repair"/>
    <property type="evidence" value="ECO:0007669"/>
    <property type="project" value="InterPro"/>
</dbReference>
<dbReference type="InterPro" id="IPR057657">
    <property type="entry name" value="MAT1_CAK-anch"/>
</dbReference>
<evidence type="ECO:0000256" key="2">
    <source>
        <dbReference type="ARBA" id="ARBA00022723"/>
    </source>
</evidence>
<accession>A0A819IZ86</accession>
<comment type="caution">
    <text evidence="10">The sequence shown here is derived from an EMBL/GenBank/DDBJ whole genome shotgun (WGS) entry which is preliminary data.</text>
</comment>
<dbReference type="EMBL" id="CAJNOG010002207">
    <property type="protein sequence ID" value="CAF1495060.1"/>
    <property type="molecule type" value="Genomic_DNA"/>
</dbReference>
<dbReference type="InterPro" id="IPR017907">
    <property type="entry name" value="Znf_RING_CS"/>
</dbReference>
<dbReference type="Proteomes" id="UP000663844">
    <property type="component" value="Unassembled WGS sequence"/>
</dbReference>
<sequence length="322" mass="37965">MDISCPECRNTKFTNPKMKLKVSKCGHSLCENCVELKFSKGVGYCPTCKIELKKSGFRYQIFEDPYIELETDIRKAILKDFNRKEQDFTSPDAYNDYLEMVETYIFNLTNKIDIEETERKILEYKDGNKEVISKNRGKLSNDEIYIEHLIEQERTAEEMRKQIYEQELQKEQEAKQRVKDDLMKALLHSDGNVNQILKTSIENLEKKRKEEVQPIMPNMVKREEEILMSLSMDQNQQRLFEYISPTYDHQGPPVPDRADLEQLGYLDHVRQEKAVERAGGYTREYPCLRAVQEAFDMLLFVKENPINTVKKESKDENEPMET</sequence>
<keyword evidence="4" id="KW-0862">Zinc</keyword>
<dbReference type="GO" id="GO:0008270">
    <property type="term" value="F:zinc ion binding"/>
    <property type="evidence" value="ECO:0007669"/>
    <property type="project" value="UniProtKB-KW"/>
</dbReference>
<feature type="domain" description="RING-type" evidence="8">
    <location>
        <begin position="5"/>
        <end position="49"/>
    </location>
</feature>
<keyword evidence="3 6" id="KW-0863">Zinc-finger</keyword>
<dbReference type="Pfam" id="PF06391">
    <property type="entry name" value="MAT1"/>
    <property type="match status" value="1"/>
</dbReference>
<evidence type="ECO:0000313" key="9">
    <source>
        <dbReference type="EMBL" id="CAF1495060.1"/>
    </source>
</evidence>
<dbReference type="SMART" id="SM00184">
    <property type="entry name" value="RING"/>
    <property type="match status" value="1"/>
</dbReference>
<dbReference type="InterPro" id="IPR001841">
    <property type="entry name" value="Znf_RING"/>
</dbReference>
<dbReference type="Proteomes" id="UP000663845">
    <property type="component" value="Unassembled WGS sequence"/>
</dbReference>
<dbReference type="PANTHER" id="PTHR12683">
    <property type="entry name" value="CDK-ACTIVATING KINASE ASSEMBLY FACTOR MAT1"/>
    <property type="match status" value="1"/>
</dbReference>
<reference evidence="10" key="1">
    <citation type="submission" date="2021-02" db="EMBL/GenBank/DDBJ databases">
        <authorList>
            <person name="Nowell W R."/>
        </authorList>
    </citation>
    <scope>NUCLEOTIDE SEQUENCE</scope>
</reference>